<dbReference type="PANTHER" id="PTHR10728:SF32">
    <property type="entry name" value="CYTOSOLIC PHOSPHOLIPASE A2 BETA"/>
    <property type="match status" value="1"/>
</dbReference>
<accession>A0AAW0NUE8</accession>
<dbReference type="Proteomes" id="UP001460270">
    <property type="component" value="Unassembled WGS sequence"/>
</dbReference>
<evidence type="ECO:0000256" key="1">
    <source>
        <dbReference type="ARBA" id="ARBA00004496"/>
    </source>
</evidence>
<dbReference type="Pfam" id="PF01735">
    <property type="entry name" value="PLA2_B"/>
    <property type="match status" value="1"/>
</dbReference>
<evidence type="ECO:0000256" key="4">
    <source>
        <dbReference type="ARBA" id="ARBA00022801"/>
    </source>
</evidence>
<feature type="domain" description="C2" evidence="9">
    <location>
        <begin position="1"/>
        <end position="96"/>
    </location>
</feature>
<sequence length="506" mass="56477">MGADFSTGTSNLSQSDFYVTLTLPTATATTRRTKTINNNNKPEWNESFSFRGPFQTKNILEIRLFDEDLVSKDNLISKVLLDLETLELDQKLCRSFSLGAKTEDVLEMEFELLNRNEKPQTYLTNGILMAPPLSVVNVKMSEQTGFIQSAPKLKLHGAYEKSQSLDKHQQFVKFHVNRDLETELRIKGTAPVLSASQLHLQLKPQVPTIAVVASGGGARACTGFLGSLKGLKKIGVLDALTYTTSMSGSTWAMSSLCQDQNWSQNLETLISQNRKKMTIKPEEGFTLEKMKYYKSEMDEKEEQGHLVSYIDMAGLILEHLLFGQKTVSTLSDQQKTVKNAQNPLPIYTAVNIKDALNGNQAEAEWVEFTPFEVGLQKYGAFVRAEDFGSEFFLGHLIKKLPEIRVSYLLGIWSSVFSLRLRDMWRMFTGVDPVEGKQCADVDSIVDKRGQSHSRAPFQNTTSLTSGAEREVSGTSESSSPGRGLQETGRCEKGIAADRENHENLQI</sequence>
<name>A0AAW0NUE8_9GOBI</name>
<dbReference type="SUPFAM" id="SSF52151">
    <property type="entry name" value="FabD/lysophospholipase-like"/>
    <property type="match status" value="1"/>
</dbReference>
<feature type="compositionally biased region" description="Basic and acidic residues" evidence="8">
    <location>
        <begin position="488"/>
        <end position="506"/>
    </location>
</feature>
<dbReference type="PANTHER" id="PTHR10728">
    <property type="entry name" value="CYTOSOLIC PHOSPHOLIPASE A2"/>
    <property type="match status" value="1"/>
</dbReference>
<dbReference type="GO" id="GO:0047498">
    <property type="term" value="F:calcium-dependent phospholipase A2 activity"/>
    <property type="evidence" value="ECO:0007669"/>
    <property type="project" value="TreeGrafter"/>
</dbReference>
<evidence type="ECO:0000256" key="6">
    <source>
        <dbReference type="PROSITE-ProRule" id="PRU00555"/>
    </source>
</evidence>
<keyword evidence="4 6" id="KW-0378">Hydrolase</keyword>
<dbReference type="GO" id="GO:0005544">
    <property type="term" value="F:calcium-dependent phospholipid binding"/>
    <property type="evidence" value="ECO:0007669"/>
    <property type="project" value="TreeGrafter"/>
</dbReference>
<dbReference type="InterPro" id="IPR002642">
    <property type="entry name" value="LysoPLipase_cat_dom"/>
</dbReference>
<dbReference type="InterPro" id="IPR000008">
    <property type="entry name" value="C2_dom"/>
</dbReference>
<dbReference type="Gene3D" id="3.40.1090.10">
    <property type="entry name" value="Cytosolic phospholipase A2 catalytic domain"/>
    <property type="match status" value="1"/>
</dbReference>
<comment type="caution">
    <text evidence="11">The sequence shown here is derived from an EMBL/GenBank/DDBJ whole genome shotgun (WGS) entry which is preliminary data.</text>
</comment>
<keyword evidence="7" id="KW-0106">Calcium</keyword>
<evidence type="ECO:0000256" key="7">
    <source>
        <dbReference type="RuleBase" id="RU362102"/>
    </source>
</evidence>
<gene>
    <name evidence="11" type="ORF">WMY93_018511</name>
</gene>
<dbReference type="GO" id="GO:0005509">
    <property type="term" value="F:calcium ion binding"/>
    <property type="evidence" value="ECO:0007669"/>
    <property type="project" value="TreeGrafter"/>
</dbReference>
<keyword evidence="12" id="KW-1185">Reference proteome</keyword>
<protein>
    <recommendedName>
        <fullName evidence="2 7">Phospholipase A2</fullName>
        <ecNumber evidence="2 7">3.1.1.4</ecNumber>
    </recommendedName>
</protein>
<dbReference type="InterPro" id="IPR016035">
    <property type="entry name" value="Acyl_Trfase/lysoPLipase"/>
</dbReference>
<dbReference type="SUPFAM" id="SSF49562">
    <property type="entry name" value="C2 domain (Calcium/lipid-binding domain, CaLB)"/>
    <property type="match status" value="1"/>
</dbReference>
<evidence type="ECO:0000256" key="2">
    <source>
        <dbReference type="ARBA" id="ARBA00013278"/>
    </source>
</evidence>
<dbReference type="GO" id="GO:0005829">
    <property type="term" value="C:cytosol"/>
    <property type="evidence" value="ECO:0007669"/>
    <property type="project" value="TreeGrafter"/>
</dbReference>
<dbReference type="Pfam" id="PF00168">
    <property type="entry name" value="C2"/>
    <property type="match status" value="1"/>
</dbReference>
<reference evidence="12" key="1">
    <citation type="submission" date="2024-04" db="EMBL/GenBank/DDBJ databases">
        <title>Salinicola lusitanus LLJ914,a marine bacterium isolated from the Okinawa Trough.</title>
        <authorList>
            <person name="Li J."/>
        </authorList>
    </citation>
    <scope>NUCLEOTIDE SEQUENCE [LARGE SCALE GENOMIC DNA]</scope>
</reference>
<comment type="subcellular location">
    <subcellularLocation>
        <location evidence="1">Cytoplasm</location>
    </subcellularLocation>
</comment>
<dbReference type="SMART" id="SM00239">
    <property type="entry name" value="C2"/>
    <property type="match status" value="1"/>
</dbReference>
<keyword evidence="5 6" id="KW-0443">Lipid metabolism</keyword>
<dbReference type="EC" id="3.1.1.4" evidence="2 7"/>
<dbReference type="AlphaFoldDB" id="A0AAW0NUE8"/>
<keyword evidence="6 7" id="KW-0442">Lipid degradation</keyword>
<dbReference type="GO" id="GO:0046475">
    <property type="term" value="P:glycerophospholipid catabolic process"/>
    <property type="evidence" value="ECO:0007669"/>
    <property type="project" value="TreeGrafter"/>
</dbReference>
<evidence type="ECO:0000259" key="10">
    <source>
        <dbReference type="PROSITE" id="PS51210"/>
    </source>
</evidence>
<evidence type="ECO:0000256" key="8">
    <source>
        <dbReference type="SAM" id="MobiDB-lite"/>
    </source>
</evidence>
<dbReference type="PROSITE" id="PS51210">
    <property type="entry name" value="PLA2C"/>
    <property type="match status" value="1"/>
</dbReference>
<proteinExistence type="predicted"/>
<dbReference type="PROSITE" id="PS50004">
    <property type="entry name" value="C2"/>
    <property type="match status" value="1"/>
</dbReference>
<evidence type="ECO:0000259" key="9">
    <source>
        <dbReference type="PROSITE" id="PS50004"/>
    </source>
</evidence>
<feature type="domain" description="PLA2c" evidence="10">
    <location>
        <begin position="149"/>
        <end position="506"/>
    </location>
</feature>
<organism evidence="11 12">
    <name type="scientific">Mugilogobius chulae</name>
    <name type="common">yellowstripe goby</name>
    <dbReference type="NCBI Taxonomy" id="88201"/>
    <lineage>
        <taxon>Eukaryota</taxon>
        <taxon>Metazoa</taxon>
        <taxon>Chordata</taxon>
        <taxon>Craniata</taxon>
        <taxon>Vertebrata</taxon>
        <taxon>Euteleostomi</taxon>
        <taxon>Actinopterygii</taxon>
        <taxon>Neopterygii</taxon>
        <taxon>Teleostei</taxon>
        <taxon>Neoteleostei</taxon>
        <taxon>Acanthomorphata</taxon>
        <taxon>Gobiaria</taxon>
        <taxon>Gobiiformes</taxon>
        <taxon>Gobioidei</taxon>
        <taxon>Gobiidae</taxon>
        <taxon>Gobionellinae</taxon>
        <taxon>Mugilogobius</taxon>
    </lineage>
</organism>
<keyword evidence="3 7" id="KW-0963">Cytoplasm</keyword>
<dbReference type="Gene3D" id="2.60.40.150">
    <property type="entry name" value="C2 domain"/>
    <property type="match status" value="1"/>
</dbReference>
<dbReference type="InterPro" id="IPR035892">
    <property type="entry name" value="C2_domain_sf"/>
</dbReference>
<keyword evidence="7" id="KW-0479">Metal-binding</keyword>
<feature type="compositionally biased region" description="Polar residues" evidence="8">
    <location>
        <begin position="452"/>
        <end position="465"/>
    </location>
</feature>
<evidence type="ECO:0000256" key="5">
    <source>
        <dbReference type="ARBA" id="ARBA00023098"/>
    </source>
</evidence>
<feature type="region of interest" description="Disordered" evidence="8">
    <location>
        <begin position="449"/>
        <end position="506"/>
    </location>
</feature>
<comment type="catalytic activity">
    <reaction evidence="7">
        <text>a 1,2-diacyl-sn-glycero-3-phosphocholine + H2O = a 1-acyl-sn-glycero-3-phosphocholine + a fatty acid + H(+)</text>
        <dbReference type="Rhea" id="RHEA:15801"/>
        <dbReference type="ChEBI" id="CHEBI:15377"/>
        <dbReference type="ChEBI" id="CHEBI:15378"/>
        <dbReference type="ChEBI" id="CHEBI:28868"/>
        <dbReference type="ChEBI" id="CHEBI:57643"/>
        <dbReference type="ChEBI" id="CHEBI:58168"/>
        <dbReference type="EC" id="3.1.1.4"/>
    </reaction>
</comment>
<evidence type="ECO:0000256" key="3">
    <source>
        <dbReference type="ARBA" id="ARBA00022490"/>
    </source>
</evidence>
<evidence type="ECO:0000313" key="12">
    <source>
        <dbReference type="Proteomes" id="UP001460270"/>
    </source>
</evidence>
<comment type="domain">
    <text evidence="7">The N-terminal C2 domain associates with lipid membranes upon calcium binding.</text>
</comment>
<dbReference type="EMBL" id="JBBPFD010000013">
    <property type="protein sequence ID" value="KAK7901742.1"/>
    <property type="molecule type" value="Genomic_DNA"/>
</dbReference>
<evidence type="ECO:0000313" key="11">
    <source>
        <dbReference type="EMBL" id="KAK7901742.1"/>
    </source>
</evidence>